<proteinExistence type="predicted"/>
<dbReference type="RefSeq" id="WP_334580213.1">
    <property type="nucleotide sequence ID" value="NZ_JBEZVE010000009.1"/>
</dbReference>
<reference evidence="4 5" key="1">
    <citation type="submission" date="2024-06" db="EMBL/GenBank/DDBJ databases">
        <title>The Natural Products Discovery Center: Release of the First 8490 Sequenced Strains for Exploring Actinobacteria Biosynthetic Diversity.</title>
        <authorList>
            <person name="Kalkreuter E."/>
            <person name="Kautsar S.A."/>
            <person name="Yang D."/>
            <person name="Bader C.D."/>
            <person name="Teijaro C.N."/>
            <person name="Fluegel L."/>
            <person name="Davis C.M."/>
            <person name="Simpson J.R."/>
            <person name="Lauterbach L."/>
            <person name="Steele A.D."/>
            <person name="Gui C."/>
            <person name="Meng S."/>
            <person name="Li G."/>
            <person name="Viehrig K."/>
            <person name="Ye F."/>
            <person name="Su P."/>
            <person name="Kiefer A.F."/>
            <person name="Nichols A."/>
            <person name="Cepeda A.J."/>
            <person name="Yan W."/>
            <person name="Fan B."/>
            <person name="Jiang Y."/>
            <person name="Adhikari A."/>
            <person name="Zheng C.-J."/>
            <person name="Schuster L."/>
            <person name="Cowan T.M."/>
            <person name="Smanski M.J."/>
            <person name="Chevrette M.G."/>
            <person name="De Carvalho L.P.S."/>
            <person name="Shen B."/>
        </authorList>
    </citation>
    <scope>NUCLEOTIDE SEQUENCE [LARGE SCALE GENOMIC DNA]</scope>
    <source>
        <strain evidence="4 5">NPDC033843</strain>
    </source>
</reference>
<keyword evidence="2 4" id="KW-0328">Glycosyltransferase</keyword>
<dbReference type="SUPFAM" id="SSF53756">
    <property type="entry name" value="UDP-Glycosyltransferase/glycogen phosphorylase"/>
    <property type="match status" value="1"/>
</dbReference>
<sequence>MRVLVLLPTPEPPAYLRAMAAAGHEVHVVTTLRGREGPREVDGVRVWPLGYWWRAKQTSRPDVLVTVAGDRQAERLVPNLRRVPWLVLPHADADFGEFEEACIRRLPVHRRAEARVTVPGDPLTGERTKVVAWIHYGVPYRRAGSETMLQTMMRALRNAGMGVLVVCSSMPEASPSWEVDGVPYMHLGPHAAELLFRSMRPQVMVTHHNYAARATGLAREIGARSVLLMHSDHDFSARSMQARPDMIVYNTEWVRASLAARYLEVDWTPSLVVRPPVVPEEHRAEAAGDQVTLVNLNSDKGVYTWRAVAHALPKLPFLGVRGAHGQQVTAPALPNMHVMPQTSDMRREVWARTRVLLVPSVYESYGMAAVEALASGIPVIAHPTAGLREALGDGATFVDRDDHRAWTEAVMALYADGGRRAEARRAALSRSAFLADQMNAELKQWVEAVQTLAGD</sequence>
<accession>A0ABV2ZJI0</accession>
<keyword evidence="3 4" id="KW-0808">Transferase</keyword>
<evidence type="ECO:0000313" key="5">
    <source>
        <dbReference type="Proteomes" id="UP001550739"/>
    </source>
</evidence>
<dbReference type="CDD" id="cd03801">
    <property type="entry name" value="GT4_PimA-like"/>
    <property type="match status" value="1"/>
</dbReference>
<dbReference type="Proteomes" id="UP001550739">
    <property type="component" value="Unassembled WGS sequence"/>
</dbReference>
<dbReference type="Gene3D" id="3.40.50.2000">
    <property type="entry name" value="Glycogen Phosphorylase B"/>
    <property type="match status" value="1"/>
</dbReference>
<evidence type="ECO:0000256" key="2">
    <source>
        <dbReference type="ARBA" id="ARBA00022676"/>
    </source>
</evidence>
<dbReference type="PANTHER" id="PTHR12526:SF510">
    <property type="entry name" value="D-INOSITOL 3-PHOSPHATE GLYCOSYLTRANSFERASE"/>
    <property type="match status" value="1"/>
</dbReference>
<comment type="caution">
    <text evidence="4">The sequence shown here is derived from an EMBL/GenBank/DDBJ whole genome shotgun (WGS) entry which is preliminary data.</text>
</comment>
<dbReference type="PANTHER" id="PTHR12526">
    <property type="entry name" value="GLYCOSYLTRANSFERASE"/>
    <property type="match status" value="1"/>
</dbReference>
<gene>
    <name evidence="4" type="ORF">AB0E89_19430</name>
</gene>
<protein>
    <recommendedName>
        <fullName evidence="1">D-inositol 3-phosphate glycosyltransferase</fullName>
    </recommendedName>
</protein>
<evidence type="ECO:0000256" key="1">
    <source>
        <dbReference type="ARBA" id="ARBA00021292"/>
    </source>
</evidence>
<name>A0ABV2ZJI0_9ACTN</name>
<dbReference type="EMBL" id="JBEZVE010000009">
    <property type="protein sequence ID" value="MEU3782712.1"/>
    <property type="molecule type" value="Genomic_DNA"/>
</dbReference>
<organism evidence="4 5">
    <name type="scientific">Streptomyces sp. 900129855</name>
    <dbReference type="NCBI Taxonomy" id="3155129"/>
    <lineage>
        <taxon>Bacteria</taxon>
        <taxon>Bacillati</taxon>
        <taxon>Actinomycetota</taxon>
        <taxon>Actinomycetes</taxon>
        <taxon>Kitasatosporales</taxon>
        <taxon>Streptomycetaceae</taxon>
        <taxon>Streptomyces</taxon>
    </lineage>
</organism>
<dbReference type="Pfam" id="PF13692">
    <property type="entry name" value="Glyco_trans_1_4"/>
    <property type="match status" value="1"/>
</dbReference>
<dbReference type="GO" id="GO:0016757">
    <property type="term" value="F:glycosyltransferase activity"/>
    <property type="evidence" value="ECO:0007669"/>
    <property type="project" value="UniProtKB-KW"/>
</dbReference>
<evidence type="ECO:0000313" key="4">
    <source>
        <dbReference type="EMBL" id="MEU3782712.1"/>
    </source>
</evidence>
<evidence type="ECO:0000256" key="3">
    <source>
        <dbReference type="ARBA" id="ARBA00022679"/>
    </source>
</evidence>
<keyword evidence="5" id="KW-1185">Reference proteome</keyword>